<keyword evidence="3" id="KW-1185">Reference proteome</keyword>
<protein>
    <recommendedName>
        <fullName evidence="1">VOC domain-containing protein</fullName>
    </recommendedName>
</protein>
<dbReference type="Gene3D" id="3.10.180.10">
    <property type="entry name" value="2,3-Dihydroxybiphenyl 1,2-Dioxygenase, domain 1"/>
    <property type="match status" value="1"/>
</dbReference>
<proteinExistence type="predicted"/>
<dbReference type="SUPFAM" id="SSF54593">
    <property type="entry name" value="Glyoxalase/Bleomycin resistance protein/Dihydroxybiphenyl dioxygenase"/>
    <property type="match status" value="1"/>
</dbReference>
<accession>A0A165T126</accession>
<feature type="domain" description="VOC" evidence="1">
    <location>
        <begin position="5"/>
        <end position="126"/>
    </location>
</feature>
<dbReference type="PATRIC" id="fig|989403.3.peg.4936"/>
<dbReference type="Pfam" id="PF00903">
    <property type="entry name" value="Glyoxalase"/>
    <property type="match status" value="1"/>
</dbReference>
<dbReference type="RefSeq" id="WP_068010882.1">
    <property type="nucleotide sequence ID" value="NZ_FOFM01000011.1"/>
</dbReference>
<dbReference type="InterPro" id="IPR029068">
    <property type="entry name" value="Glyas_Bleomycin-R_OHBP_Dase"/>
</dbReference>
<dbReference type="PROSITE" id="PS51819">
    <property type="entry name" value="VOC"/>
    <property type="match status" value="1"/>
</dbReference>
<dbReference type="InterPro" id="IPR037523">
    <property type="entry name" value="VOC_core"/>
</dbReference>
<name>A0A165T126_9HYPH</name>
<evidence type="ECO:0000259" key="1">
    <source>
        <dbReference type="PROSITE" id="PS51819"/>
    </source>
</evidence>
<dbReference type="CDD" id="cd06587">
    <property type="entry name" value="VOC"/>
    <property type="match status" value="1"/>
</dbReference>
<organism evidence="2 3">
    <name type="scientific">Pseudovibrio axinellae</name>
    <dbReference type="NCBI Taxonomy" id="989403"/>
    <lineage>
        <taxon>Bacteria</taxon>
        <taxon>Pseudomonadati</taxon>
        <taxon>Pseudomonadota</taxon>
        <taxon>Alphaproteobacteria</taxon>
        <taxon>Hyphomicrobiales</taxon>
        <taxon>Stappiaceae</taxon>
        <taxon>Pseudovibrio</taxon>
    </lineage>
</organism>
<reference evidence="2 3" key="1">
    <citation type="journal article" date="2016" name="Front. Microbiol.">
        <title>Comparative Genomic Analysis Reveals a Diverse Repertoire of Genes Involved in Prokaryote-Eukaryote Interactions within the Pseudovibrio Genus.</title>
        <authorList>
            <person name="Romano S."/>
            <person name="Fernandez-Guerra A."/>
            <person name="Reen F.J."/>
            <person name="Glockner F.O."/>
            <person name="Crowley S.P."/>
            <person name="O'Sullivan O."/>
            <person name="Cotter P.D."/>
            <person name="Adams C."/>
            <person name="Dobson A.D."/>
            <person name="O'Gara F."/>
        </authorList>
    </citation>
    <scope>NUCLEOTIDE SEQUENCE [LARGE SCALE GENOMIC DNA]</scope>
    <source>
        <strain evidence="2 3">Ad2</strain>
    </source>
</reference>
<dbReference type="Proteomes" id="UP000076577">
    <property type="component" value="Unassembled WGS sequence"/>
</dbReference>
<dbReference type="InterPro" id="IPR004360">
    <property type="entry name" value="Glyas_Fos-R_dOase_dom"/>
</dbReference>
<dbReference type="EMBL" id="LMCB01000159">
    <property type="protein sequence ID" value="KZL05150.1"/>
    <property type="molecule type" value="Genomic_DNA"/>
</dbReference>
<comment type="caution">
    <text evidence="2">The sequence shown here is derived from an EMBL/GenBank/DDBJ whole genome shotgun (WGS) entry which is preliminary data.</text>
</comment>
<dbReference type="OrthoDB" id="7355345at2"/>
<evidence type="ECO:0000313" key="2">
    <source>
        <dbReference type="EMBL" id="KZL05150.1"/>
    </source>
</evidence>
<gene>
    <name evidence="2" type="ORF">PsAD2_04505</name>
</gene>
<dbReference type="STRING" id="989403.SAMN05421798_11167"/>
<evidence type="ECO:0000313" key="3">
    <source>
        <dbReference type="Proteomes" id="UP000076577"/>
    </source>
</evidence>
<sequence length="127" mass="14057">MTKSFLEHVNITVSDPVATANRLADWFGWHIRWQGAARAGGTTVHVGSDDSYIAVYSLGNTNSSKEDNYLTHGSLNHVGVVVEDLGAVEKKVLEGGYTTRNHADYEPGRRFYFDDDDGIEFEVVSYA</sequence>
<dbReference type="AlphaFoldDB" id="A0A165T126"/>